<dbReference type="FunCoup" id="H2NAC8">
    <property type="interactions" value="56"/>
</dbReference>
<sequence length="143" mass="16270">MMPWTLSEEDLLRGECLWSQGLCLYPGDKQNVLLGSLVIFAIFVTLCNASCYFIPNERVPGDSTRECMDLEGNKHPINSKWQTDNCETCTCYKTEISCCSLVSTPVGYDKDNCQRIFKKEDCKYIVVEKKDPEKTCSVSAWII</sequence>
<dbReference type="eggNOG" id="ENOG502SF48">
    <property type="taxonomic scope" value="Eukaryota"/>
</dbReference>
<evidence type="ECO:0000256" key="5">
    <source>
        <dbReference type="ARBA" id="ARBA00023157"/>
    </source>
</evidence>
<keyword evidence="9" id="KW-0812">Transmembrane</keyword>
<dbReference type="InParanoid" id="H2NAC8"/>
<evidence type="ECO:0000256" key="3">
    <source>
        <dbReference type="ARBA" id="ARBA00022525"/>
    </source>
</evidence>
<accession>H2NAC8</accession>
<dbReference type="Proteomes" id="UP000001595">
    <property type="component" value="Chromosome 10"/>
</dbReference>
<evidence type="ECO:0000256" key="7">
    <source>
        <dbReference type="ARBA" id="ARBA00069598"/>
    </source>
</evidence>
<name>H2NAC8_PONAB</name>
<evidence type="ECO:0000313" key="11">
    <source>
        <dbReference type="Proteomes" id="UP000001595"/>
    </source>
</evidence>
<evidence type="ECO:0000313" key="10">
    <source>
        <dbReference type="Ensembl" id="ENSPPYP00000002638.3"/>
    </source>
</evidence>
<organism evidence="10 11">
    <name type="scientific">Pongo abelii</name>
    <name type="common">Sumatran orangutan</name>
    <name type="synonym">Pongo pygmaeus abelii</name>
    <dbReference type="NCBI Taxonomy" id="9601"/>
    <lineage>
        <taxon>Eukaryota</taxon>
        <taxon>Metazoa</taxon>
        <taxon>Chordata</taxon>
        <taxon>Craniata</taxon>
        <taxon>Vertebrata</taxon>
        <taxon>Euteleostomi</taxon>
        <taxon>Mammalia</taxon>
        <taxon>Eutheria</taxon>
        <taxon>Euarchontoglires</taxon>
        <taxon>Primates</taxon>
        <taxon>Haplorrhini</taxon>
        <taxon>Catarrhini</taxon>
        <taxon>Hominidae</taxon>
        <taxon>Pongo</taxon>
    </lineage>
</organism>
<dbReference type="Pfam" id="PF05825">
    <property type="entry name" value="PSP94"/>
    <property type="match status" value="1"/>
</dbReference>
<reference evidence="10 11" key="1">
    <citation type="submission" date="2008-02" db="EMBL/GenBank/DDBJ databases">
        <title>A 6x draft sequence assembly of the Pongo pygmaeus abelii genome.</title>
        <authorList>
            <person name="Wilson R.K."/>
            <person name="Mardis E."/>
        </authorList>
    </citation>
    <scope>NUCLEOTIDE SEQUENCE [LARGE SCALE GENOMIC DNA]</scope>
</reference>
<keyword evidence="9" id="KW-0472">Membrane</keyword>
<dbReference type="GeneTree" id="ENSGT00940000154371"/>
<comment type="similarity">
    <text evidence="2 8">Belongs to the beta-microseminoprotein family.</text>
</comment>
<evidence type="ECO:0000256" key="4">
    <source>
        <dbReference type="ARBA" id="ARBA00022729"/>
    </source>
</evidence>
<dbReference type="AlphaFoldDB" id="H2NAC8"/>
<dbReference type="FunFam" id="2.10.70.10:FF:000137">
    <property type="entry name" value="Beta-microseminoprotein"/>
    <property type="match status" value="1"/>
</dbReference>
<protein>
    <recommendedName>
        <fullName evidence="7 8">Beta-microseminoprotein</fullName>
    </recommendedName>
</protein>
<evidence type="ECO:0000256" key="6">
    <source>
        <dbReference type="ARBA" id="ARBA00066091"/>
    </source>
</evidence>
<feature type="transmembrane region" description="Helical" evidence="9">
    <location>
        <begin position="32"/>
        <end position="55"/>
    </location>
</feature>
<reference evidence="10" key="3">
    <citation type="submission" date="2025-09" db="UniProtKB">
        <authorList>
            <consortium name="Ensembl"/>
        </authorList>
    </citation>
    <scope>IDENTIFICATION</scope>
</reference>
<dbReference type="Gene3D" id="2.10.70.10">
    <property type="entry name" value="Complement Module, domain 1"/>
    <property type="match status" value="1"/>
</dbReference>
<dbReference type="PANTHER" id="PTHR10500:SF8">
    <property type="entry name" value="BETA-MICROSEMINOPROTEIN"/>
    <property type="match status" value="1"/>
</dbReference>
<dbReference type="GO" id="GO:0005576">
    <property type="term" value="C:extracellular region"/>
    <property type="evidence" value="ECO:0007669"/>
    <property type="project" value="UniProtKB-SubCell"/>
</dbReference>
<dbReference type="Ensembl" id="ENSPPYT00000002722.3">
    <property type="protein sequence ID" value="ENSPPYP00000002638.3"/>
    <property type="gene ID" value="ENSPPYG00000002261.3"/>
</dbReference>
<keyword evidence="3 8" id="KW-0964">Secreted</keyword>
<proteinExistence type="inferred from homology"/>
<dbReference type="InterPro" id="IPR008735">
    <property type="entry name" value="PSP94"/>
</dbReference>
<dbReference type="PANTHER" id="PTHR10500">
    <property type="entry name" value="BETA-MICROSEMINOPROTEIN"/>
    <property type="match status" value="1"/>
</dbReference>
<comment type="subunit">
    <text evidence="6">Homodimer; Interacts with PI16.</text>
</comment>
<keyword evidence="4" id="KW-0732">Signal</keyword>
<reference evidence="10" key="2">
    <citation type="submission" date="2025-08" db="UniProtKB">
        <authorList>
            <consortium name="Ensembl"/>
        </authorList>
    </citation>
    <scope>IDENTIFICATION</scope>
</reference>
<keyword evidence="9" id="KW-1133">Transmembrane helix</keyword>
<dbReference type="OMA" id="ETEIICC"/>
<comment type="subcellular location">
    <subcellularLocation>
        <location evidence="1 8">Secreted</location>
    </subcellularLocation>
</comment>
<evidence type="ECO:0000256" key="2">
    <source>
        <dbReference type="ARBA" id="ARBA00010352"/>
    </source>
</evidence>
<keyword evidence="11" id="KW-1185">Reference proteome</keyword>
<dbReference type="FunFam" id="2.20.25.590:FF:000001">
    <property type="entry name" value="Beta-microseminoprotein"/>
    <property type="match status" value="1"/>
</dbReference>
<gene>
    <name evidence="10" type="primary">MSMB</name>
</gene>
<keyword evidence="5" id="KW-1015">Disulfide bond</keyword>
<evidence type="ECO:0000256" key="8">
    <source>
        <dbReference type="RuleBase" id="RU364124"/>
    </source>
</evidence>
<dbReference type="Gene3D" id="2.20.25.590">
    <property type="match status" value="1"/>
</dbReference>
<evidence type="ECO:0000256" key="1">
    <source>
        <dbReference type="ARBA" id="ARBA00004613"/>
    </source>
</evidence>
<evidence type="ECO:0000256" key="9">
    <source>
        <dbReference type="SAM" id="Phobius"/>
    </source>
</evidence>
<dbReference type="HOGENOM" id="CLU_144891_0_0_1"/>